<accession>A0A1W2TNI4</accession>
<dbReference type="AlphaFoldDB" id="A0A1W2TNI4"/>
<evidence type="ECO:0000259" key="9">
    <source>
        <dbReference type="SMART" id="SM00656"/>
    </source>
</evidence>
<dbReference type="Proteomes" id="UP000054516">
    <property type="component" value="Unassembled WGS sequence"/>
</dbReference>
<dbReference type="GO" id="GO:0005576">
    <property type="term" value="C:extracellular region"/>
    <property type="evidence" value="ECO:0007669"/>
    <property type="project" value="UniProtKB-SubCell"/>
</dbReference>
<dbReference type="OrthoDB" id="1637350at2759"/>
<name>A0A1W2TNI4_ROSNE</name>
<evidence type="ECO:0000256" key="6">
    <source>
        <dbReference type="ARBA" id="ARBA00036818"/>
    </source>
</evidence>
<dbReference type="EMBL" id="DF977489">
    <property type="protein sequence ID" value="GAP89926.1"/>
    <property type="molecule type" value="Genomic_DNA"/>
</dbReference>
<evidence type="ECO:0000256" key="8">
    <source>
        <dbReference type="SAM" id="SignalP"/>
    </source>
</evidence>
<comment type="similarity">
    <text evidence="2">Belongs to the polysaccharide lyase 1 family.</text>
</comment>
<dbReference type="SMART" id="SM00656">
    <property type="entry name" value="Amb_all"/>
    <property type="match status" value="1"/>
</dbReference>
<dbReference type="InterPro" id="IPR011050">
    <property type="entry name" value="Pectin_lyase_fold/virulence"/>
</dbReference>
<protein>
    <recommendedName>
        <fullName evidence="7">pectin lyase</fullName>
        <ecNumber evidence="7">4.2.2.10</ecNumber>
    </recommendedName>
</protein>
<evidence type="ECO:0000256" key="3">
    <source>
        <dbReference type="ARBA" id="ARBA00022525"/>
    </source>
</evidence>
<dbReference type="GO" id="GO:0030570">
    <property type="term" value="F:pectate lyase activity"/>
    <property type="evidence" value="ECO:0007669"/>
    <property type="project" value="InterPro"/>
</dbReference>
<dbReference type="OMA" id="CQSTIDI"/>
<comment type="catalytic activity">
    <reaction evidence="6">
        <text>Eliminative cleavage of (1-&gt;4)-alpha-D-galacturonan methyl ester to give oligosaccharides with 4-deoxy-6-O-methyl-alpha-D-galact-4-enuronosyl groups at their non-reducing ends.</text>
        <dbReference type="EC" id="4.2.2.10"/>
    </reaction>
</comment>
<gene>
    <name evidence="10" type="ORF">SAMD00023353_4400320</name>
</gene>
<evidence type="ECO:0000256" key="4">
    <source>
        <dbReference type="ARBA" id="ARBA00022729"/>
    </source>
</evidence>
<dbReference type="GO" id="GO:0000272">
    <property type="term" value="P:polysaccharide catabolic process"/>
    <property type="evidence" value="ECO:0007669"/>
    <property type="project" value="UniProtKB-KW"/>
</dbReference>
<proteinExistence type="inferred from homology"/>
<feature type="chain" id="PRO_5010710700" description="pectin lyase" evidence="8">
    <location>
        <begin position="22"/>
        <end position="382"/>
    </location>
</feature>
<feature type="signal peptide" evidence="8">
    <location>
        <begin position="1"/>
        <end position="21"/>
    </location>
</feature>
<feature type="domain" description="Pectate lyase" evidence="9">
    <location>
        <begin position="82"/>
        <end position="305"/>
    </location>
</feature>
<dbReference type="InterPro" id="IPR012334">
    <property type="entry name" value="Pectin_lyas_fold"/>
</dbReference>
<keyword evidence="3" id="KW-0964">Secreted</keyword>
<dbReference type="Gene3D" id="2.160.20.10">
    <property type="entry name" value="Single-stranded right-handed beta-helix, Pectin lyase-like"/>
    <property type="match status" value="1"/>
</dbReference>
<reference evidence="10" key="1">
    <citation type="submission" date="2016-03" db="EMBL/GenBank/DDBJ databases">
        <title>Draft genome sequence of Rosellinia necatrix.</title>
        <authorList>
            <person name="Kanematsu S."/>
        </authorList>
    </citation>
    <scope>NUCLEOTIDE SEQUENCE [LARGE SCALE GENOMIC DNA]</scope>
    <source>
        <strain evidence="10">W97</strain>
    </source>
</reference>
<organism evidence="10">
    <name type="scientific">Rosellinia necatrix</name>
    <name type="common">White root-rot fungus</name>
    <dbReference type="NCBI Taxonomy" id="77044"/>
    <lineage>
        <taxon>Eukaryota</taxon>
        <taxon>Fungi</taxon>
        <taxon>Dikarya</taxon>
        <taxon>Ascomycota</taxon>
        <taxon>Pezizomycotina</taxon>
        <taxon>Sordariomycetes</taxon>
        <taxon>Xylariomycetidae</taxon>
        <taxon>Xylariales</taxon>
        <taxon>Xylariaceae</taxon>
        <taxon>Rosellinia</taxon>
    </lineage>
</organism>
<keyword evidence="11" id="KW-1185">Reference proteome</keyword>
<dbReference type="PANTHER" id="PTHR31683:SF16">
    <property type="entry name" value="PECTIN LYASE A-RELATED"/>
    <property type="match status" value="1"/>
</dbReference>
<sequence>MKSVRSILSVALPLLIGTVSASPVEKRAIYSGTPIGFASGATGGGSAATVYPTTIAQLTSYLTSSSPQNIVISGTFDFTGSEGTTTLAACDAYSCTPSNGGQALLNTLGGCGSKATYNVNVDTAAYKALWIKSNKTLVGKNGATIKGKGFRLSGVNNIIIQNIKITELNPKYVWGGDAIAITDSKDIWIDHVTTSSLGRQHYSFGTGASNGITISNSFIDGRTSQSATCDGHTYWGLELVGSSDQITFYKNYVYYTSGRSPALSGNTLFHAVNNVWSSNSGHLIEGDSDGKGLYEGNYFLNSATVLGSGFSGRLMSSDSSTVSQCASYLGRNCVSNSFSNSGAFSRNDNSFLNLFQGKTNIVAAASASSIQSTVPSTAGNTL</sequence>
<dbReference type="PANTHER" id="PTHR31683">
    <property type="entry name" value="PECTATE LYASE 18-RELATED"/>
    <property type="match status" value="1"/>
</dbReference>
<evidence type="ECO:0000313" key="11">
    <source>
        <dbReference type="Proteomes" id="UP000054516"/>
    </source>
</evidence>
<evidence type="ECO:0000256" key="1">
    <source>
        <dbReference type="ARBA" id="ARBA00004613"/>
    </source>
</evidence>
<evidence type="ECO:0000256" key="2">
    <source>
        <dbReference type="ARBA" id="ARBA00010980"/>
    </source>
</evidence>
<evidence type="ECO:0000256" key="5">
    <source>
        <dbReference type="ARBA" id="ARBA00023239"/>
    </source>
</evidence>
<evidence type="ECO:0000256" key="7">
    <source>
        <dbReference type="ARBA" id="ARBA00039082"/>
    </source>
</evidence>
<dbReference type="InterPro" id="IPR002022">
    <property type="entry name" value="Pec_lyase"/>
</dbReference>
<comment type="subcellular location">
    <subcellularLocation>
        <location evidence="1">Secreted</location>
    </subcellularLocation>
</comment>
<dbReference type="SUPFAM" id="SSF51126">
    <property type="entry name" value="Pectin lyase-like"/>
    <property type="match status" value="1"/>
</dbReference>
<evidence type="ECO:0000313" key="10">
    <source>
        <dbReference type="EMBL" id="GAP89926.1"/>
    </source>
</evidence>
<dbReference type="FunFam" id="2.160.20.10:FF:000003">
    <property type="entry name" value="Pectin lyase F"/>
    <property type="match status" value="1"/>
</dbReference>
<keyword evidence="5 10" id="KW-0456">Lyase</keyword>
<dbReference type="GO" id="GO:0047490">
    <property type="term" value="F:pectin lyase activity"/>
    <property type="evidence" value="ECO:0007669"/>
    <property type="project" value="UniProtKB-EC"/>
</dbReference>
<dbReference type="EC" id="4.2.2.10" evidence="7"/>
<keyword evidence="4 8" id="KW-0732">Signal</keyword>
<dbReference type="InterPro" id="IPR045032">
    <property type="entry name" value="PEL"/>
</dbReference>